<evidence type="ECO:0000313" key="2">
    <source>
        <dbReference type="EMBL" id="PIG80447.1"/>
    </source>
</evidence>
<proteinExistence type="predicted"/>
<dbReference type="Proteomes" id="UP000231358">
    <property type="component" value="Unassembled WGS sequence"/>
</dbReference>
<accession>A0A2G7FII9</accession>
<dbReference type="AlphaFoldDB" id="A0A2G7FII9"/>
<dbReference type="STRING" id="656916.A0A2G7FII9"/>
<reference evidence="2 3" key="1">
    <citation type="submission" date="2017-05" db="EMBL/GenBank/DDBJ databases">
        <title>Genome sequence for an aflatoxigenic pathogen of Argentinian peanut, Aspergillus arachidicola.</title>
        <authorList>
            <person name="Moore G."/>
            <person name="Beltz S.B."/>
            <person name="Mack B.M."/>
        </authorList>
    </citation>
    <scope>NUCLEOTIDE SEQUENCE [LARGE SCALE GENOMIC DNA]</scope>
    <source>
        <strain evidence="2 3">CBS 117610</strain>
    </source>
</reference>
<name>A0A2G7FII9_9EURO</name>
<organism evidence="2 3">
    <name type="scientific">Aspergillus arachidicola</name>
    <dbReference type="NCBI Taxonomy" id="656916"/>
    <lineage>
        <taxon>Eukaryota</taxon>
        <taxon>Fungi</taxon>
        <taxon>Dikarya</taxon>
        <taxon>Ascomycota</taxon>
        <taxon>Pezizomycotina</taxon>
        <taxon>Eurotiomycetes</taxon>
        <taxon>Eurotiomycetidae</taxon>
        <taxon>Eurotiales</taxon>
        <taxon>Aspergillaceae</taxon>
        <taxon>Aspergillus</taxon>
        <taxon>Aspergillus subgen. Circumdati</taxon>
    </lineage>
</organism>
<feature type="region of interest" description="Disordered" evidence="1">
    <location>
        <begin position="139"/>
        <end position="161"/>
    </location>
</feature>
<sequence length="347" mass="39967">MGASAFSDLYLPKANLFMEALEEKERNMFPQENRLSTQMRESVRTKGAWFYLACHMVSSVDLIYCNMLDESCWGPRVSVAERVRNFTTNVDIHSGREEFVRLKVSQLKEYMLSWERISISAMRKINLTYHPKTVPSTESCQHGATIGDGPPPTPTTVDPPSYAESVDETLDLFFFPDWHYRGGCDDSMLKTLDDLLNKDLSFMHPGTDFYAFYSFLLKMGEQQLEVWSPEGLFQPIAVIELRGTDLRELRACEGRALVYLMHPKNEPYVKECYFIVQETISPLPQRTGVAGKLVSLFDKSKQVERKYWVKAALRGERYIFREVASGQEPMPEECVGVKSVCYQRFWS</sequence>
<keyword evidence="3" id="KW-1185">Reference proteome</keyword>
<evidence type="ECO:0000256" key="1">
    <source>
        <dbReference type="SAM" id="MobiDB-lite"/>
    </source>
</evidence>
<evidence type="ECO:0000313" key="3">
    <source>
        <dbReference type="Proteomes" id="UP000231358"/>
    </source>
</evidence>
<comment type="caution">
    <text evidence="2">The sequence shown here is derived from an EMBL/GenBank/DDBJ whole genome shotgun (WGS) entry which is preliminary data.</text>
</comment>
<gene>
    <name evidence="2" type="ORF">AARAC_001686</name>
</gene>
<protein>
    <submittedName>
        <fullName evidence="2">Uncharacterized protein</fullName>
    </submittedName>
</protein>
<dbReference type="EMBL" id="NEXV01000612">
    <property type="protein sequence ID" value="PIG80447.1"/>
    <property type="molecule type" value="Genomic_DNA"/>
</dbReference>